<dbReference type="Proteomes" id="UP000027195">
    <property type="component" value="Unassembled WGS sequence"/>
</dbReference>
<evidence type="ECO:0000313" key="15">
    <source>
        <dbReference type="EMBL" id="KDQ08952.1"/>
    </source>
</evidence>
<dbReference type="STRING" id="930990.A0A067MAR4"/>
<reference evidence="16" key="1">
    <citation type="journal article" date="2014" name="Proc. Natl. Acad. Sci. U.S.A.">
        <title>Extensive sampling of basidiomycete genomes demonstrates inadequacy of the white-rot/brown-rot paradigm for wood decay fungi.</title>
        <authorList>
            <person name="Riley R."/>
            <person name="Salamov A.A."/>
            <person name="Brown D.W."/>
            <person name="Nagy L.G."/>
            <person name="Floudas D."/>
            <person name="Held B.W."/>
            <person name="Levasseur A."/>
            <person name="Lombard V."/>
            <person name="Morin E."/>
            <person name="Otillar R."/>
            <person name="Lindquist E.A."/>
            <person name="Sun H."/>
            <person name="LaButti K.M."/>
            <person name="Schmutz J."/>
            <person name="Jabbour D."/>
            <person name="Luo H."/>
            <person name="Baker S.E."/>
            <person name="Pisabarro A.G."/>
            <person name="Walton J.D."/>
            <person name="Blanchette R.A."/>
            <person name="Henrissat B."/>
            <person name="Martin F."/>
            <person name="Cullen D."/>
            <person name="Hibbett D.S."/>
            <person name="Grigoriev I.V."/>
        </authorList>
    </citation>
    <scope>NUCLEOTIDE SEQUENCE [LARGE SCALE GENOMIC DNA]</scope>
    <source>
        <strain evidence="16">FD-172 SS1</strain>
    </source>
</reference>
<evidence type="ECO:0000256" key="1">
    <source>
        <dbReference type="ARBA" id="ARBA00004141"/>
    </source>
</evidence>
<keyword evidence="8" id="KW-0564">Palmitate</keyword>
<evidence type="ECO:0000256" key="4">
    <source>
        <dbReference type="ARBA" id="ARBA00022737"/>
    </source>
</evidence>
<dbReference type="Pfam" id="PF01529">
    <property type="entry name" value="DHHC"/>
    <property type="match status" value="1"/>
</dbReference>
<feature type="repeat" description="ANK" evidence="11">
    <location>
        <begin position="73"/>
        <end position="105"/>
    </location>
</feature>
<comment type="similarity">
    <text evidence="2">Belongs to the DHHC palmitoyltransferase family. AKR/ZDHHC17 subfamily.</text>
</comment>
<comment type="subcellular location">
    <subcellularLocation>
        <location evidence="1">Membrane</location>
        <topology evidence="1">Multi-pass membrane protein</topology>
    </subcellularLocation>
</comment>
<organism evidence="15 16">
    <name type="scientific">Botryobasidium botryosum (strain FD-172 SS1)</name>
    <dbReference type="NCBI Taxonomy" id="930990"/>
    <lineage>
        <taxon>Eukaryota</taxon>
        <taxon>Fungi</taxon>
        <taxon>Dikarya</taxon>
        <taxon>Basidiomycota</taxon>
        <taxon>Agaricomycotina</taxon>
        <taxon>Agaricomycetes</taxon>
        <taxon>Cantharellales</taxon>
        <taxon>Botryobasidiaceae</taxon>
        <taxon>Botryobasidium</taxon>
    </lineage>
</organism>
<keyword evidence="6 11" id="KW-0040">ANK repeat</keyword>
<accession>A0A067MAR4</accession>
<dbReference type="InterPro" id="IPR036770">
    <property type="entry name" value="Ankyrin_rpt-contain_sf"/>
</dbReference>
<evidence type="ECO:0000313" key="16">
    <source>
        <dbReference type="Proteomes" id="UP000027195"/>
    </source>
</evidence>
<dbReference type="EC" id="2.3.1.225" evidence="12"/>
<comment type="domain">
    <text evidence="12">The DHHC domain is required for palmitoyltransferase activity.</text>
</comment>
<keyword evidence="7 12" id="KW-0472">Membrane</keyword>
<dbReference type="Pfam" id="PF12796">
    <property type="entry name" value="Ank_2"/>
    <property type="match status" value="1"/>
</dbReference>
<evidence type="ECO:0000256" key="5">
    <source>
        <dbReference type="ARBA" id="ARBA00022989"/>
    </source>
</evidence>
<keyword evidence="4" id="KW-0677">Repeat</keyword>
<evidence type="ECO:0000256" key="8">
    <source>
        <dbReference type="ARBA" id="ARBA00023139"/>
    </source>
</evidence>
<gene>
    <name evidence="15" type="ORF">BOTBODRAFT_540043</name>
</gene>
<comment type="catalytic activity">
    <reaction evidence="10 12">
        <text>L-cysteinyl-[protein] + hexadecanoyl-CoA = S-hexadecanoyl-L-cysteinyl-[protein] + CoA</text>
        <dbReference type="Rhea" id="RHEA:36683"/>
        <dbReference type="Rhea" id="RHEA-COMP:10131"/>
        <dbReference type="Rhea" id="RHEA-COMP:11032"/>
        <dbReference type="ChEBI" id="CHEBI:29950"/>
        <dbReference type="ChEBI" id="CHEBI:57287"/>
        <dbReference type="ChEBI" id="CHEBI:57379"/>
        <dbReference type="ChEBI" id="CHEBI:74151"/>
        <dbReference type="EC" id="2.3.1.225"/>
    </reaction>
</comment>
<keyword evidence="16" id="KW-1185">Reference proteome</keyword>
<dbReference type="PROSITE" id="PS50297">
    <property type="entry name" value="ANK_REP_REGION"/>
    <property type="match status" value="1"/>
</dbReference>
<dbReference type="HOGENOM" id="CLU_885643_0_0_1"/>
<dbReference type="PANTHER" id="PTHR24161:SF85">
    <property type="entry name" value="PALMITOYLTRANSFERASE HIP14"/>
    <property type="match status" value="1"/>
</dbReference>
<dbReference type="PROSITE" id="PS50088">
    <property type="entry name" value="ANK_REPEAT"/>
    <property type="match status" value="1"/>
</dbReference>
<dbReference type="SUPFAM" id="SSF48403">
    <property type="entry name" value="Ankyrin repeat"/>
    <property type="match status" value="1"/>
</dbReference>
<name>A0A067MAR4_BOTB1</name>
<dbReference type="AlphaFoldDB" id="A0A067MAR4"/>
<dbReference type="PROSITE" id="PS50216">
    <property type="entry name" value="DHHC"/>
    <property type="match status" value="1"/>
</dbReference>
<evidence type="ECO:0000256" key="10">
    <source>
        <dbReference type="ARBA" id="ARBA00048048"/>
    </source>
</evidence>
<keyword evidence="12" id="KW-0808">Transferase</keyword>
<evidence type="ECO:0000256" key="7">
    <source>
        <dbReference type="ARBA" id="ARBA00023136"/>
    </source>
</evidence>
<dbReference type="FunCoup" id="A0A067MAR4">
    <property type="interactions" value="282"/>
</dbReference>
<keyword evidence="3 12" id="KW-0812">Transmembrane</keyword>
<keyword evidence="12" id="KW-0012">Acyltransferase</keyword>
<evidence type="ECO:0000256" key="2">
    <source>
        <dbReference type="ARBA" id="ARBA00010104"/>
    </source>
</evidence>
<evidence type="ECO:0000259" key="14">
    <source>
        <dbReference type="Pfam" id="PF01529"/>
    </source>
</evidence>
<feature type="domain" description="Palmitoyltransferase DHHC" evidence="14">
    <location>
        <begin position="284"/>
        <end position="313"/>
    </location>
</feature>
<feature type="compositionally biased region" description="Polar residues" evidence="13">
    <location>
        <begin position="17"/>
        <end position="34"/>
    </location>
</feature>
<keyword evidence="9" id="KW-0449">Lipoprotein</keyword>
<feature type="transmembrane region" description="Helical" evidence="12">
    <location>
        <begin position="202"/>
        <end position="226"/>
    </location>
</feature>
<feature type="transmembrane region" description="Helical" evidence="12">
    <location>
        <begin position="145"/>
        <end position="165"/>
    </location>
</feature>
<feature type="transmembrane region" description="Helical" evidence="12">
    <location>
        <begin position="232"/>
        <end position="250"/>
    </location>
</feature>
<proteinExistence type="inferred from homology"/>
<dbReference type="OrthoDB" id="6781668at2759"/>
<evidence type="ECO:0000256" key="13">
    <source>
        <dbReference type="SAM" id="MobiDB-lite"/>
    </source>
</evidence>
<dbReference type="InterPro" id="IPR002110">
    <property type="entry name" value="Ankyrin_rpt"/>
</dbReference>
<dbReference type="GO" id="GO:0016020">
    <property type="term" value="C:membrane"/>
    <property type="evidence" value="ECO:0007669"/>
    <property type="project" value="UniProtKB-SubCell"/>
</dbReference>
<evidence type="ECO:0000256" key="12">
    <source>
        <dbReference type="RuleBase" id="RU079119"/>
    </source>
</evidence>
<evidence type="ECO:0000256" key="11">
    <source>
        <dbReference type="PROSITE-ProRule" id="PRU00023"/>
    </source>
</evidence>
<feature type="region of interest" description="Disordered" evidence="13">
    <location>
        <begin position="1"/>
        <end position="36"/>
    </location>
</feature>
<keyword evidence="5 12" id="KW-1133">Transmembrane helix</keyword>
<dbReference type="PANTHER" id="PTHR24161">
    <property type="entry name" value="ANK_REP_REGION DOMAIN-CONTAINING PROTEIN-RELATED"/>
    <property type="match status" value="1"/>
</dbReference>
<dbReference type="GO" id="GO:0019706">
    <property type="term" value="F:protein-cysteine S-palmitoyltransferase activity"/>
    <property type="evidence" value="ECO:0007669"/>
    <property type="project" value="UniProtKB-EC"/>
</dbReference>
<protein>
    <recommendedName>
        <fullName evidence="12">Palmitoyltransferase</fullName>
        <ecNumber evidence="12">2.3.1.225</ecNumber>
    </recommendedName>
</protein>
<evidence type="ECO:0000256" key="9">
    <source>
        <dbReference type="ARBA" id="ARBA00023288"/>
    </source>
</evidence>
<evidence type="ECO:0000256" key="3">
    <source>
        <dbReference type="ARBA" id="ARBA00022692"/>
    </source>
</evidence>
<dbReference type="InterPro" id="IPR001594">
    <property type="entry name" value="Palmitoyltrfase_DHHC"/>
</dbReference>
<evidence type="ECO:0000256" key="6">
    <source>
        <dbReference type="ARBA" id="ARBA00023043"/>
    </source>
</evidence>
<dbReference type="SMART" id="SM00248">
    <property type="entry name" value="ANK"/>
    <property type="match status" value="1"/>
</dbReference>
<dbReference type="InParanoid" id="A0A067MAR4"/>
<dbReference type="EMBL" id="KL198084">
    <property type="protein sequence ID" value="KDQ08952.1"/>
    <property type="molecule type" value="Genomic_DNA"/>
</dbReference>
<dbReference type="Gene3D" id="1.25.40.20">
    <property type="entry name" value="Ankyrin repeat-containing domain"/>
    <property type="match status" value="1"/>
</dbReference>
<sequence>MADPTSIVSKKGDPVSLVSTEQGQATISAPSQTRTTHESEEVNIFSAAQRGDVQQIRELVESGRAKVTDRDDQNVTPLHWAAINAQLAACRYLLEQGAEVDALGGDLIATPMQWAARIQHTPPRDALIRSNAHFVPPSSERNTRIAIFSLPVLFFYVIFTTLSVLPWYTGMPLALAEFFGLHHIVTRVLLNHKNYTDSVMQSPYFSAIILGSLFWVGQVWLAHFVYNTPGYSIANLLYVIMWSFCAYNFFRAITLDPGTCSKPGSDAELKSVIEQLTSEGRLNGTTFCITCMARKPLRSKHCRVCDRCIAKFDQ</sequence>